<evidence type="ECO:0000313" key="1">
    <source>
        <dbReference type="EMBL" id="MBB4348299.1"/>
    </source>
</evidence>
<dbReference type="Pfam" id="PF07617">
    <property type="entry name" value="DUF1579"/>
    <property type="match status" value="1"/>
</dbReference>
<evidence type="ECO:0000313" key="5">
    <source>
        <dbReference type="Proteomes" id="UP000524535"/>
    </source>
</evidence>
<dbReference type="Proteomes" id="UP000520770">
    <property type="component" value="Unassembled WGS sequence"/>
</dbReference>
<evidence type="ECO:0008006" key="7">
    <source>
        <dbReference type="Google" id="ProtNLM"/>
    </source>
</evidence>
<dbReference type="EMBL" id="JACIHM010000002">
    <property type="protein sequence ID" value="MBB4446225.1"/>
    <property type="molecule type" value="Genomic_DNA"/>
</dbReference>
<accession>A0A7W6Y3M1</accession>
<evidence type="ECO:0000313" key="2">
    <source>
        <dbReference type="EMBL" id="MBB4411535.1"/>
    </source>
</evidence>
<dbReference type="AlphaFoldDB" id="A0A7W6Y3M1"/>
<proteinExistence type="predicted"/>
<reference evidence="4 5" key="1">
    <citation type="submission" date="2020-08" db="EMBL/GenBank/DDBJ databases">
        <title>Genomic Encyclopedia of Type Strains, Phase IV (KMG-V): Genome sequencing to study the core and pangenomes of soil and plant-associated prokaryotes.</title>
        <authorList>
            <person name="Whitman W."/>
        </authorList>
    </citation>
    <scope>NUCLEOTIDE SEQUENCE [LARGE SCALE GENOMIC DNA]</scope>
    <source>
        <strain evidence="2 5">SEMIA 444</strain>
        <strain evidence="1 4">SEMIA 448</strain>
        <strain evidence="3 6">SEMIA 452</strain>
    </source>
</reference>
<evidence type="ECO:0000313" key="6">
    <source>
        <dbReference type="Proteomes" id="UP000576087"/>
    </source>
</evidence>
<dbReference type="InterPro" id="IPR011473">
    <property type="entry name" value="DUF1579"/>
</dbReference>
<sequence length="161" mass="17921">MTMVMAKPRAEHGFLERMVGTWDVTSDMSGEMPWVENVRSLQGIWIIAEGTGMMPKGDGGEGGEPATTMLTLGHDAAKGKYVGTWFGSMMDYLWVYEGEVEPDGKTLSLYTTGPTMSGEGMADYREQVTFLADDHRTFTSSARQPDGSWKQFMEAHYRRKG</sequence>
<name>A0A7W6Y3M1_9HYPH</name>
<dbReference type="Proteomes" id="UP000524535">
    <property type="component" value="Unassembled WGS sequence"/>
</dbReference>
<dbReference type="Proteomes" id="UP000576087">
    <property type="component" value="Unassembled WGS sequence"/>
</dbReference>
<dbReference type="EMBL" id="JACIGY010000002">
    <property type="protein sequence ID" value="MBB4411535.1"/>
    <property type="molecule type" value="Genomic_DNA"/>
</dbReference>
<dbReference type="EMBL" id="JACIGW010000002">
    <property type="protein sequence ID" value="MBB4348299.1"/>
    <property type="molecule type" value="Genomic_DNA"/>
</dbReference>
<evidence type="ECO:0000313" key="4">
    <source>
        <dbReference type="Proteomes" id="UP000520770"/>
    </source>
</evidence>
<protein>
    <recommendedName>
        <fullName evidence="7">DUF1579 domain-containing protein</fullName>
    </recommendedName>
</protein>
<comment type="caution">
    <text evidence="3">The sequence shown here is derived from an EMBL/GenBank/DDBJ whole genome shotgun (WGS) entry which is preliminary data.</text>
</comment>
<organism evidence="3 6">
    <name type="scientific">Aliirhizobium cellulosilyticum</name>
    <dbReference type="NCBI Taxonomy" id="393664"/>
    <lineage>
        <taxon>Bacteria</taxon>
        <taxon>Pseudomonadati</taxon>
        <taxon>Pseudomonadota</taxon>
        <taxon>Alphaproteobacteria</taxon>
        <taxon>Hyphomicrobiales</taxon>
        <taxon>Rhizobiaceae</taxon>
        <taxon>Aliirhizobium</taxon>
    </lineage>
</organism>
<evidence type="ECO:0000313" key="3">
    <source>
        <dbReference type="EMBL" id="MBB4446225.1"/>
    </source>
</evidence>
<gene>
    <name evidence="2" type="ORF">GGE31_002040</name>
    <name evidence="1" type="ORF">GGE33_002041</name>
    <name evidence="3" type="ORF">GGE35_002041</name>
</gene>
<keyword evidence="5" id="KW-1185">Reference proteome</keyword>